<feature type="domain" description="SAF" evidence="3">
    <location>
        <begin position="79"/>
        <end position="143"/>
    </location>
</feature>
<proteinExistence type="predicted"/>
<keyword evidence="5" id="KW-1185">Reference proteome</keyword>
<accession>A0A5C8NY57</accession>
<dbReference type="Pfam" id="PF08666">
    <property type="entry name" value="SAF"/>
    <property type="match status" value="1"/>
</dbReference>
<dbReference type="InterPro" id="IPR013974">
    <property type="entry name" value="SAF"/>
</dbReference>
<dbReference type="SMART" id="SM00858">
    <property type="entry name" value="SAF"/>
    <property type="match status" value="1"/>
</dbReference>
<dbReference type="Pfam" id="PF16976">
    <property type="entry name" value="RcpC"/>
    <property type="match status" value="1"/>
</dbReference>
<dbReference type="InterPro" id="IPR031571">
    <property type="entry name" value="RcpC_dom"/>
</dbReference>
<protein>
    <submittedName>
        <fullName evidence="4">Flp pilus assembly protein CpaB</fullName>
    </submittedName>
</protein>
<feature type="compositionally biased region" description="Polar residues" evidence="1">
    <location>
        <begin position="7"/>
        <end position="20"/>
    </location>
</feature>
<feature type="region of interest" description="Disordered" evidence="1">
    <location>
        <begin position="1"/>
        <end position="20"/>
    </location>
</feature>
<keyword evidence="2" id="KW-0812">Transmembrane</keyword>
<evidence type="ECO:0000259" key="3">
    <source>
        <dbReference type="SMART" id="SM00858"/>
    </source>
</evidence>
<keyword evidence="2" id="KW-1133">Transmembrane helix</keyword>
<dbReference type="EMBL" id="VDUY01000003">
    <property type="protein sequence ID" value="TXL65995.1"/>
    <property type="molecule type" value="Genomic_DNA"/>
</dbReference>
<comment type="caution">
    <text evidence="4">The sequence shown here is derived from an EMBL/GenBank/DDBJ whole genome shotgun (WGS) entry which is preliminary data.</text>
</comment>
<dbReference type="RefSeq" id="WP_147703909.1">
    <property type="nucleotide sequence ID" value="NZ_VDUY01000003.1"/>
</dbReference>
<gene>
    <name evidence="4" type="primary">cpaB</name>
    <name evidence="4" type="ORF">FHP08_07915</name>
</gene>
<dbReference type="AlphaFoldDB" id="A0A5C8NY57"/>
<evidence type="ECO:0000256" key="2">
    <source>
        <dbReference type="SAM" id="Phobius"/>
    </source>
</evidence>
<keyword evidence="2" id="KW-0472">Membrane</keyword>
<dbReference type="Proteomes" id="UP000321548">
    <property type="component" value="Unassembled WGS sequence"/>
</dbReference>
<reference evidence="4 5" key="1">
    <citation type="submission" date="2019-06" db="EMBL/GenBank/DDBJ databases">
        <title>Quisquiliibacterium sp. nov., isolated from a maize field.</title>
        <authorList>
            <person name="Lin S.-Y."/>
            <person name="Tsai C.-F."/>
            <person name="Young C.-C."/>
        </authorList>
    </citation>
    <scope>NUCLEOTIDE SEQUENCE [LARGE SCALE GENOMIC DNA]</scope>
    <source>
        <strain evidence="4 5">CC-CFT501</strain>
    </source>
</reference>
<evidence type="ECO:0000256" key="1">
    <source>
        <dbReference type="SAM" id="MobiDB-lite"/>
    </source>
</evidence>
<evidence type="ECO:0000313" key="5">
    <source>
        <dbReference type="Proteomes" id="UP000321548"/>
    </source>
</evidence>
<organism evidence="4 5">
    <name type="scientific">Zeimonas arvi</name>
    <dbReference type="NCBI Taxonomy" id="2498847"/>
    <lineage>
        <taxon>Bacteria</taxon>
        <taxon>Pseudomonadati</taxon>
        <taxon>Pseudomonadota</taxon>
        <taxon>Betaproteobacteria</taxon>
        <taxon>Burkholderiales</taxon>
        <taxon>Burkholderiaceae</taxon>
        <taxon>Zeimonas</taxon>
    </lineage>
</organism>
<feature type="transmembrane region" description="Helical" evidence="2">
    <location>
        <begin position="40"/>
        <end position="61"/>
    </location>
</feature>
<name>A0A5C8NY57_9BURK</name>
<sequence>MSLDNPGATTPSPITMRPPQQSRLERLAGLPLRLARNRTLVLLLVAGAFGALAVGGARGYIAERIATERERLNPPRAMVQVVVAKTDLQPGSTVGPDTMAVRSMPAEFAPGGSVRPDAFGQVEGMRLSQPMRSGEPLLPTVVEQPYEGNFSNRIRHGIRAMTIQVDEVNSVSGMLQPGDRIDLLFTVRPPVLPGMAPAEEVTAPLMQDLAVLATGSQIAPSGDPTGSGRQFTSITVEVAPEQAQRLIVAQRSGRLTATLRNPEDRAPVAAAALDVSTLLGVRREPPAAVRKASGPELIVGGNGGPLRRVENGGEVAGAIGRGTGDSIADAAVRVAAGDAR</sequence>
<dbReference type="CDD" id="cd11614">
    <property type="entry name" value="SAF_CpaB_FlgA_like"/>
    <property type="match status" value="1"/>
</dbReference>
<evidence type="ECO:0000313" key="4">
    <source>
        <dbReference type="EMBL" id="TXL65995.1"/>
    </source>
</evidence>
<dbReference type="NCBIfam" id="TIGR03177">
    <property type="entry name" value="pilus_cpaB"/>
    <property type="match status" value="1"/>
</dbReference>
<dbReference type="InterPro" id="IPR017592">
    <property type="entry name" value="Pilus_assmbl_Flp-typ_CpaB"/>
</dbReference>
<dbReference type="OrthoDB" id="2037472at2"/>